<name>A0A6J6EKR7_9ZZZZ</name>
<reference evidence="1" key="1">
    <citation type="submission" date="2020-05" db="EMBL/GenBank/DDBJ databases">
        <authorList>
            <person name="Chiriac C."/>
            <person name="Salcher M."/>
            <person name="Ghai R."/>
            <person name="Kavagutti S V."/>
        </authorList>
    </citation>
    <scope>NUCLEOTIDE SEQUENCE</scope>
</reference>
<accession>A0A6J6EKR7</accession>
<sequence length="431" mass="45982">MTSPIGVFGRPAVARVAPSGRVIFTDGSPDLAWHVAADDRWYDPEREVAVRRTDVDGLPIVSTRMRVPGGDVVHTVWCASGPDARPIVVVDIENDSPMPVAVALTRTDLTVSRPIAARGADGGENASWPAPGLELASAPTVMPIGHRARVRVAVGRDIDLDRLPDVDAVERGWTTICDGSSRLVLPDLDGGVSLVSRVNRAKVAIALAEESEMPWRRPDELAGWLIDRFHADRMGAARTPAEDVAGAVERIVRKSRRGRVNPLRVAAVRVGTLWLSGIDERTTDDVDRIVRRALGTGLDGIASSSRLGVDDAECAGALITAVEESLLFWGGGDRAIFCVDGIGGERLGSSFEAHGLVVPNGARMSMAVRWHGSNAAILWETASGDSMVPRRLDLRSGADPEWSSTEPNGESLWRVPAPASIIDGSDSISFG</sequence>
<gene>
    <name evidence="1" type="ORF">UFOPK1722_00701</name>
</gene>
<proteinExistence type="predicted"/>
<evidence type="ECO:0000313" key="1">
    <source>
        <dbReference type="EMBL" id="CAB4576426.1"/>
    </source>
</evidence>
<dbReference type="EMBL" id="CAEZTS010000047">
    <property type="protein sequence ID" value="CAB4576426.1"/>
    <property type="molecule type" value="Genomic_DNA"/>
</dbReference>
<dbReference type="AlphaFoldDB" id="A0A6J6EKR7"/>
<organism evidence="1">
    <name type="scientific">freshwater metagenome</name>
    <dbReference type="NCBI Taxonomy" id="449393"/>
    <lineage>
        <taxon>unclassified sequences</taxon>
        <taxon>metagenomes</taxon>
        <taxon>ecological metagenomes</taxon>
    </lineage>
</organism>
<protein>
    <submittedName>
        <fullName evidence="1">Unannotated protein</fullName>
    </submittedName>
</protein>